<dbReference type="EMBL" id="KE124778">
    <property type="protein sequence ID" value="EPB80565.1"/>
    <property type="molecule type" value="Genomic_DNA"/>
</dbReference>
<keyword evidence="4" id="KW-1003">Cell membrane</keyword>
<dbReference type="InterPro" id="IPR000990">
    <property type="entry name" value="Innexin"/>
</dbReference>
<keyword evidence="8 12" id="KW-1133">Transmembrane helix</keyword>
<comment type="caution">
    <text evidence="12">Lacks conserved residue(s) required for the propagation of feature annotation.</text>
</comment>
<evidence type="ECO:0000256" key="1">
    <source>
        <dbReference type="ARBA" id="ARBA00004610"/>
    </source>
</evidence>
<keyword evidence="14" id="KW-1185">Reference proteome</keyword>
<dbReference type="Proteomes" id="UP000054495">
    <property type="component" value="Unassembled WGS sequence"/>
</dbReference>
<comment type="subcellular location">
    <subcellularLocation>
        <location evidence="1">Cell junction</location>
        <location evidence="1">Gap junction</location>
    </subcellularLocation>
    <subcellularLocation>
        <location evidence="2 12">Cell membrane</location>
        <topology evidence="2 12">Multi-pass membrane protein</topology>
    </subcellularLocation>
</comment>
<accession>A0A0D6M8V8</accession>
<sequence length="259" mass="30035">MLQKKQANVKYLRKAQKLLDGSHQLRIDTHHVGAPGHGAGHGHKKEFGPAMILYYLASAFRALYPRLDDDFVDKLNYYYTTTILASFALLVSAKQYVGFPIQCWVPATFTDAMEQYTENYCWVQNTYWVPMQVCGEFDKVPKTCASLFRGEPREQNVYVHVQEDIPREIYSRRNRQIGYYQWVPFILAIEALLFYVPCILWRGLLYWHSGINLQGLVQMACDARLMDSEVKTRTVYTMARHMQDEVQVTSVPNISSNQV</sequence>
<evidence type="ECO:0000256" key="12">
    <source>
        <dbReference type="RuleBase" id="RU010713"/>
    </source>
</evidence>
<dbReference type="GO" id="GO:0005243">
    <property type="term" value="F:gap junction channel activity"/>
    <property type="evidence" value="ECO:0007669"/>
    <property type="project" value="TreeGrafter"/>
</dbReference>
<keyword evidence="11 12" id="KW-0407">Ion channel</keyword>
<dbReference type="Pfam" id="PF00876">
    <property type="entry name" value="Innexin"/>
    <property type="match status" value="1"/>
</dbReference>
<keyword evidence="7" id="KW-0965">Cell junction</keyword>
<evidence type="ECO:0000256" key="8">
    <source>
        <dbReference type="ARBA" id="ARBA00022989"/>
    </source>
</evidence>
<reference evidence="13 14" key="1">
    <citation type="submission" date="2013-05" db="EMBL/GenBank/DDBJ databases">
        <title>Draft genome of the parasitic nematode Anyclostoma ceylanicum.</title>
        <authorList>
            <person name="Mitreva M."/>
        </authorList>
    </citation>
    <scope>NUCLEOTIDE SEQUENCE [LARGE SCALE GENOMIC DNA]</scope>
</reference>
<evidence type="ECO:0000313" key="13">
    <source>
        <dbReference type="EMBL" id="EPB80565.1"/>
    </source>
</evidence>
<gene>
    <name evidence="12" type="primary">inx</name>
    <name evidence="13" type="ORF">ANCCEY_00279</name>
</gene>
<evidence type="ECO:0000256" key="7">
    <source>
        <dbReference type="ARBA" id="ARBA00022949"/>
    </source>
</evidence>
<dbReference type="PANTHER" id="PTHR11893:SF18">
    <property type="entry name" value="INNEXIN UNC-7"/>
    <property type="match status" value="1"/>
</dbReference>
<proteinExistence type="inferred from homology"/>
<protein>
    <recommendedName>
        <fullName evidence="12">Innexin</fullName>
    </recommendedName>
</protein>
<dbReference type="PANTHER" id="PTHR11893">
    <property type="entry name" value="INNEXIN"/>
    <property type="match status" value="1"/>
</dbReference>
<organism evidence="13 14">
    <name type="scientific">Ancylostoma ceylanicum</name>
    <dbReference type="NCBI Taxonomy" id="53326"/>
    <lineage>
        <taxon>Eukaryota</taxon>
        <taxon>Metazoa</taxon>
        <taxon>Ecdysozoa</taxon>
        <taxon>Nematoda</taxon>
        <taxon>Chromadorea</taxon>
        <taxon>Rhabditida</taxon>
        <taxon>Rhabditina</taxon>
        <taxon>Rhabditomorpha</taxon>
        <taxon>Strongyloidea</taxon>
        <taxon>Ancylostomatidae</taxon>
        <taxon>Ancylostomatinae</taxon>
        <taxon>Ancylostoma</taxon>
    </lineage>
</organism>
<dbReference type="PRINTS" id="PR01262">
    <property type="entry name" value="INNEXIN"/>
</dbReference>
<keyword evidence="6" id="KW-0303">Gap junction</keyword>
<evidence type="ECO:0000256" key="4">
    <source>
        <dbReference type="ARBA" id="ARBA00022475"/>
    </source>
</evidence>
<dbReference type="PROSITE" id="PS51013">
    <property type="entry name" value="PANNEXIN"/>
    <property type="match status" value="1"/>
</dbReference>
<keyword evidence="3 12" id="KW-0813">Transport</keyword>
<keyword evidence="9 12" id="KW-0406">Ion transport</keyword>
<dbReference type="GO" id="GO:0005886">
    <property type="term" value="C:plasma membrane"/>
    <property type="evidence" value="ECO:0007669"/>
    <property type="project" value="UniProtKB-SubCell"/>
</dbReference>
<evidence type="ECO:0000256" key="9">
    <source>
        <dbReference type="ARBA" id="ARBA00023065"/>
    </source>
</evidence>
<keyword evidence="5 12" id="KW-0812">Transmembrane</keyword>
<dbReference type="GO" id="GO:0034220">
    <property type="term" value="P:monoatomic ion transmembrane transport"/>
    <property type="evidence" value="ECO:0007669"/>
    <property type="project" value="UniProtKB-KW"/>
</dbReference>
<comment type="similarity">
    <text evidence="12">Belongs to the pannexin family.</text>
</comment>
<name>A0A0D6M8V8_9BILA</name>
<evidence type="ECO:0000313" key="14">
    <source>
        <dbReference type="Proteomes" id="UP000054495"/>
    </source>
</evidence>
<evidence type="ECO:0000256" key="2">
    <source>
        <dbReference type="ARBA" id="ARBA00004651"/>
    </source>
</evidence>
<evidence type="ECO:0000256" key="10">
    <source>
        <dbReference type="ARBA" id="ARBA00023136"/>
    </source>
</evidence>
<keyword evidence="10 12" id="KW-0472">Membrane</keyword>
<evidence type="ECO:0000256" key="5">
    <source>
        <dbReference type="ARBA" id="ARBA00022692"/>
    </source>
</evidence>
<dbReference type="AlphaFoldDB" id="A0A0D6M8V8"/>
<evidence type="ECO:0000256" key="11">
    <source>
        <dbReference type="ARBA" id="ARBA00023303"/>
    </source>
</evidence>
<dbReference type="GO" id="GO:0005921">
    <property type="term" value="C:gap junction"/>
    <property type="evidence" value="ECO:0007669"/>
    <property type="project" value="UniProtKB-SubCell"/>
</dbReference>
<evidence type="ECO:0000256" key="6">
    <source>
        <dbReference type="ARBA" id="ARBA00022868"/>
    </source>
</evidence>
<feature type="transmembrane region" description="Helical" evidence="12">
    <location>
        <begin position="182"/>
        <end position="204"/>
    </location>
</feature>
<evidence type="ECO:0000256" key="3">
    <source>
        <dbReference type="ARBA" id="ARBA00022448"/>
    </source>
</evidence>
<comment type="function">
    <text evidence="12">Structural component of the gap junctions.</text>
</comment>